<gene>
    <name evidence="1" type="ORF">BpHYR1_009719</name>
</gene>
<evidence type="ECO:0000313" key="2">
    <source>
        <dbReference type="Proteomes" id="UP000276133"/>
    </source>
</evidence>
<dbReference type="Proteomes" id="UP000276133">
    <property type="component" value="Unassembled WGS sequence"/>
</dbReference>
<evidence type="ECO:0000313" key="1">
    <source>
        <dbReference type="EMBL" id="RNA03205.1"/>
    </source>
</evidence>
<sequence>MFNNYLIKLICRNIALLSIGMLQVDHNLFSPFWLFLYSCKFDNGTQFYFSVSFYSLGSLHS</sequence>
<reference evidence="1 2" key="1">
    <citation type="journal article" date="2018" name="Sci. Rep.">
        <title>Genomic signatures of local adaptation to the degree of environmental predictability in rotifers.</title>
        <authorList>
            <person name="Franch-Gras L."/>
            <person name="Hahn C."/>
            <person name="Garcia-Roger E.M."/>
            <person name="Carmona M.J."/>
            <person name="Serra M."/>
            <person name="Gomez A."/>
        </authorList>
    </citation>
    <scope>NUCLEOTIDE SEQUENCE [LARGE SCALE GENOMIC DNA]</scope>
    <source>
        <strain evidence="1">HYR1</strain>
    </source>
</reference>
<dbReference type="EMBL" id="REGN01008594">
    <property type="protein sequence ID" value="RNA03205.1"/>
    <property type="molecule type" value="Genomic_DNA"/>
</dbReference>
<comment type="caution">
    <text evidence="1">The sequence shown here is derived from an EMBL/GenBank/DDBJ whole genome shotgun (WGS) entry which is preliminary data.</text>
</comment>
<keyword evidence="2" id="KW-1185">Reference proteome</keyword>
<accession>A0A3M7PWP8</accession>
<proteinExistence type="predicted"/>
<name>A0A3M7PWP8_BRAPC</name>
<dbReference type="AlphaFoldDB" id="A0A3M7PWP8"/>
<protein>
    <submittedName>
        <fullName evidence="1">Uncharacterized protein</fullName>
    </submittedName>
</protein>
<organism evidence="1 2">
    <name type="scientific">Brachionus plicatilis</name>
    <name type="common">Marine rotifer</name>
    <name type="synonym">Brachionus muelleri</name>
    <dbReference type="NCBI Taxonomy" id="10195"/>
    <lineage>
        <taxon>Eukaryota</taxon>
        <taxon>Metazoa</taxon>
        <taxon>Spiralia</taxon>
        <taxon>Gnathifera</taxon>
        <taxon>Rotifera</taxon>
        <taxon>Eurotatoria</taxon>
        <taxon>Monogononta</taxon>
        <taxon>Pseudotrocha</taxon>
        <taxon>Ploima</taxon>
        <taxon>Brachionidae</taxon>
        <taxon>Brachionus</taxon>
    </lineage>
</organism>